<reference evidence="1 2" key="1">
    <citation type="journal article" date="2021" name="Elife">
        <title>Chloroplast acquisition without the gene transfer in kleptoplastic sea slugs, Plakobranchus ocellatus.</title>
        <authorList>
            <person name="Maeda T."/>
            <person name="Takahashi S."/>
            <person name="Yoshida T."/>
            <person name="Shimamura S."/>
            <person name="Takaki Y."/>
            <person name="Nagai Y."/>
            <person name="Toyoda A."/>
            <person name="Suzuki Y."/>
            <person name="Arimoto A."/>
            <person name="Ishii H."/>
            <person name="Satoh N."/>
            <person name="Nishiyama T."/>
            <person name="Hasebe M."/>
            <person name="Maruyama T."/>
            <person name="Minagawa J."/>
            <person name="Obokata J."/>
            <person name="Shigenobu S."/>
        </authorList>
    </citation>
    <scope>NUCLEOTIDE SEQUENCE [LARGE SCALE GENOMIC DNA]</scope>
</reference>
<dbReference type="AlphaFoldDB" id="A0AAV4B6D8"/>
<name>A0AAV4B6D8_9GAST</name>
<dbReference type="EMBL" id="BLXT01004654">
    <property type="protein sequence ID" value="GFO16150.1"/>
    <property type="molecule type" value="Genomic_DNA"/>
</dbReference>
<gene>
    <name evidence="1" type="ORF">PoB_004265500</name>
</gene>
<accession>A0AAV4B6D8</accession>
<comment type="caution">
    <text evidence="1">The sequence shown here is derived from an EMBL/GenBank/DDBJ whole genome shotgun (WGS) entry which is preliminary data.</text>
</comment>
<evidence type="ECO:0000313" key="2">
    <source>
        <dbReference type="Proteomes" id="UP000735302"/>
    </source>
</evidence>
<protein>
    <submittedName>
        <fullName evidence="1">Uncharacterized protein</fullName>
    </submittedName>
</protein>
<organism evidence="1 2">
    <name type="scientific">Plakobranchus ocellatus</name>
    <dbReference type="NCBI Taxonomy" id="259542"/>
    <lineage>
        <taxon>Eukaryota</taxon>
        <taxon>Metazoa</taxon>
        <taxon>Spiralia</taxon>
        <taxon>Lophotrochozoa</taxon>
        <taxon>Mollusca</taxon>
        <taxon>Gastropoda</taxon>
        <taxon>Heterobranchia</taxon>
        <taxon>Euthyneura</taxon>
        <taxon>Panpulmonata</taxon>
        <taxon>Sacoglossa</taxon>
        <taxon>Placobranchoidea</taxon>
        <taxon>Plakobranchidae</taxon>
        <taxon>Plakobranchus</taxon>
    </lineage>
</organism>
<evidence type="ECO:0000313" key="1">
    <source>
        <dbReference type="EMBL" id="GFO16150.1"/>
    </source>
</evidence>
<dbReference type="Proteomes" id="UP000735302">
    <property type="component" value="Unassembled WGS sequence"/>
</dbReference>
<proteinExistence type="predicted"/>
<keyword evidence="2" id="KW-1185">Reference proteome</keyword>
<sequence length="118" mass="13484">MAEETVARAIQIRSGETFIHRFHGDTNSDPREVDAFEEEIRQAWAIATPVKSMPLKRRFVMPGQSSHQRVALVKRYLGPGVKDELACYPSHVASDPESLLRTLRVREAYGESRSIFYH</sequence>